<evidence type="ECO:0000313" key="4">
    <source>
        <dbReference type="Proteomes" id="UP000563151"/>
    </source>
</evidence>
<keyword evidence="1" id="KW-0472">Membrane</keyword>
<dbReference type="AlphaFoldDB" id="A0A923EE98"/>
<protein>
    <submittedName>
        <fullName evidence="3">RMD1 family protein</fullName>
    </submittedName>
</protein>
<dbReference type="Pfam" id="PF02582">
    <property type="entry name" value="DUF155"/>
    <property type="match status" value="1"/>
</dbReference>
<accession>A0A923EE98</accession>
<dbReference type="Proteomes" id="UP000563151">
    <property type="component" value="Unassembled WGS sequence"/>
</dbReference>
<sequence>MQSWTFNSLVLANEINLSSIAAHFGITTKFKWGDPLVLSDNNLNGIVKDTANKYIYLYHFGSMVSINMEYHEIQDVTNYIKNVDTSLKNNTLNNYMDEYKLEISKEYDYTLYNDLMTANEFKPYYLDIISLVLAKSTSLRKIEMNIDKVLDSIESIINYLDNGKFNMSDEKLAKTSANVLRFKYNTLSYLMLLDKPKAAWENEDIEHFFIELISFFEITDRYEKITHKTELLRDITDVFASLSHERRGTKLELMVIILILFELIISLIEFFYKFF</sequence>
<reference evidence="3 4" key="1">
    <citation type="submission" date="2020-04" db="EMBL/GenBank/DDBJ databases">
        <title>Genomic insights into acetone-butanol-ethanol (ABE) fermentation by sequencing solventogenic clostridia strains.</title>
        <authorList>
            <person name="Brown S."/>
        </authorList>
    </citation>
    <scope>NUCLEOTIDE SEQUENCE [LARGE SCALE GENOMIC DNA]</scope>
    <source>
        <strain evidence="3 4">DJ011</strain>
    </source>
</reference>
<keyword evidence="1" id="KW-0812">Transmembrane</keyword>
<dbReference type="InterPro" id="IPR051624">
    <property type="entry name" value="RMD1/Sad1-interacting"/>
</dbReference>
<dbReference type="PANTHER" id="PTHR16255">
    <property type="entry name" value="REQUIRED FOR MEIOTIC NUCLEAR DIVISION PROTEIN 1 HOMOLOG"/>
    <property type="match status" value="1"/>
</dbReference>
<comment type="caution">
    <text evidence="3">The sequence shown here is derived from an EMBL/GenBank/DDBJ whole genome shotgun (WGS) entry which is preliminary data.</text>
</comment>
<evidence type="ECO:0000259" key="2">
    <source>
        <dbReference type="Pfam" id="PF02582"/>
    </source>
</evidence>
<dbReference type="EMBL" id="JAAZWO010000049">
    <property type="protein sequence ID" value="MBC2400111.1"/>
    <property type="molecule type" value="Genomic_DNA"/>
</dbReference>
<feature type="domain" description="DUF155" evidence="2">
    <location>
        <begin position="55"/>
        <end position="224"/>
    </location>
</feature>
<keyword evidence="1" id="KW-1133">Transmembrane helix</keyword>
<dbReference type="InterPro" id="IPR003734">
    <property type="entry name" value="DUF155"/>
</dbReference>
<evidence type="ECO:0000256" key="1">
    <source>
        <dbReference type="SAM" id="Phobius"/>
    </source>
</evidence>
<feature type="transmembrane region" description="Helical" evidence="1">
    <location>
        <begin position="253"/>
        <end position="272"/>
    </location>
</feature>
<evidence type="ECO:0000313" key="3">
    <source>
        <dbReference type="EMBL" id="MBC2400111.1"/>
    </source>
</evidence>
<dbReference type="RefSeq" id="WP_035145202.1">
    <property type="nucleotide sequence ID" value="NZ_JAAZWO010000049.1"/>
</dbReference>
<name>A0A923EE98_CLOTT</name>
<gene>
    <name evidence="3" type="ORF">HGG79_20495</name>
</gene>
<keyword evidence="4" id="KW-1185">Reference proteome</keyword>
<organism evidence="3 4">
    <name type="scientific">Clostridium tetanomorphum</name>
    <dbReference type="NCBI Taxonomy" id="1553"/>
    <lineage>
        <taxon>Bacteria</taxon>
        <taxon>Bacillati</taxon>
        <taxon>Bacillota</taxon>
        <taxon>Clostridia</taxon>
        <taxon>Eubacteriales</taxon>
        <taxon>Clostridiaceae</taxon>
        <taxon>Clostridium</taxon>
    </lineage>
</organism>
<dbReference type="PANTHER" id="PTHR16255:SF1">
    <property type="entry name" value="REQUIRED FOR MEIOTIC NUCLEAR DIVISION PROTEIN 1 HOMOLOG"/>
    <property type="match status" value="1"/>
</dbReference>
<proteinExistence type="predicted"/>